<dbReference type="EMBL" id="CP039543">
    <property type="protein sequence ID" value="QJT11139.1"/>
    <property type="molecule type" value="Genomic_DNA"/>
</dbReference>
<reference evidence="5 8" key="2">
    <citation type="submission" date="2019-04" db="EMBL/GenBank/DDBJ databases">
        <title>Isolation and culture of sulfate reducing bacteria from the cold seep of the South China Sea.</title>
        <authorList>
            <person name="Sun C."/>
            <person name="Liu R."/>
        </authorList>
    </citation>
    <scope>NUCLEOTIDE SEQUENCE [LARGE SCALE GENOMIC DNA]</scope>
    <source>
        <strain evidence="5 8">CS1</strain>
    </source>
</reference>
<keyword evidence="2" id="KW-0408">Iron</keyword>
<evidence type="ECO:0000256" key="1">
    <source>
        <dbReference type="ARBA" id="ARBA00022723"/>
    </source>
</evidence>
<proteinExistence type="predicted"/>
<dbReference type="OrthoDB" id="9778602at2"/>
<evidence type="ECO:0000256" key="2">
    <source>
        <dbReference type="ARBA" id="ARBA00023004"/>
    </source>
</evidence>
<gene>
    <name evidence="6" type="ORF">DQK91_17285</name>
    <name evidence="5" type="ORF">E8L03_20460</name>
</gene>
<protein>
    <submittedName>
        <fullName evidence="6">(4Fe-4S)-binding protein</fullName>
    </submittedName>
    <submittedName>
        <fullName evidence="5">4Fe-4S dicluster domain-containing protein</fullName>
    </submittedName>
</protein>
<dbReference type="PANTHER" id="PTHR43534:SF1">
    <property type="entry name" value="4FE-4S CLUSTER CONTAINING PARA FAMILY ATPASE PROTEIN"/>
    <property type="match status" value="1"/>
</dbReference>
<dbReference type="PROSITE" id="PS51379">
    <property type="entry name" value="4FE4S_FER_2"/>
    <property type="match status" value="2"/>
</dbReference>
<dbReference type="InterPro" id="IPR017896">
    <property type="entry name" value="4Fe4S_Fe-S-bd"/>
</dbReference>
<dbReference type="Proteomes" id="UP000434052">
    <property type="component" value="Unassembled WGS sequence"/>
</dbReference>
<dbReference type="RefSeq" id="WP_144306649.1">
    <property type="nucleotide sequence ID" value="NZ_CP039543.1"/>
</dbReference>
<evidence type="ECO:0000313" key="5">
    <source>
        <dbReference type="EMBL" id="QJT11139.1"/>
    </source>
</evidence>
<keyword evidence="3" id="KW-0411">Iron-sulfur</keyword>
<feature type="domain" description="4Fe-4S ferredoxin-type" evidence="4">
    <location>
        <begin position="89"/>
        <end position="118"/>
    </location>
</feature>
<name>A0A6P1ZDW0_9BACT</name>
<dbReference type="EMBL" id="QMIF01000014">
    <property type="protein sequence ID" value="TVM31691.1"/>
    <property type="molecule type" value="Genomic_DNA"/>
</dbReference>
<sequence length="304" mass="32396">MREIVVLSGKGGTGKTSITAALASCGPPKVLADCDVDAADLHLILEPNVIQIHDFVSGEAPSVNPSLCTACGLCVEKCRFDAMTTDGEGRAVVKHEVCEGCGLCAYVCPTSAISMRPQKCGVWYDSETRYGPMIHAVLDIGAENSGKLVTTVRQRSSRVAEHRGINVILTDGPPGIGCPVIASLTNADLALIVTEPTRSAEHDLGRIADLAAHFDIPAAVLVNKEDVNPELAQSIAATCRERKLIFLGAVPYSQDFNAAQLAGQSVVEYAPDTYTPFFEHMWKRLLGETGYTPGYTKDSKSESS</sequence>
<organism evidence="6 7">
    <name type="scientific">Oceanidesulfovibrio marinus</name>
    <dbReference type="NCBI Taxonomy" id="370038"/>
    <lineage>
        <taxon>Bacteria</taxon>
        <taxon>Pseudomonadati</taxon>
        <taxon>Thermodesulfobacteriota</taxon>
        <taxon>Desulfovibrionia</taxon>
        <taxon>Desulfovibrionales</taxon>
        <taxon>Desulfovibrionaceae</taxon>
        <taxon>Oceanidesulfovibrio</taxon>
    </lineage>
</organism>
<dbReference type="InterPro" id="IPR027417">
    <property type="entry name" value="P-loop_NTPase"/>
</dbReference>
<reference evidence="6 7" key="1">
    <citation type="submission" date="2018-06" db="EMBL/GenBank/DDBJ databases">
        <title>Complete genome of Desulfovibrio marinus P48SEP.</title>
        <authorList>
            <person name="Crispim J.S."/>
            <person name="Vidigal P.M.P."/>
            <person name="Silva L.C.F."/>
            <person name="Araujo L.C."/>
            <person name="Laguardia C.N."/>
            <person name="Dias R.S."/>
            <person name="Sousa M.P."/>
            <person name="Paula S.O."/>
            <person name="Silva C."/>
        </authorList>
    </citation>
    <scope>NUCLEOTIDE SEQUENCE [LARGE SCALE GENOMIC DNA]</scope>
    <source>
        <strain evidence="6 7">P48SEP</strain>
    </source>
</reference>
<dbReference type="Gene3D" id="3.40.50.300">
    <property type="entry name" value="P-loop containing nucleotide triphosphate hydrolases"/>
    <property type="match status" value="2"/>
</dbReference>
<dbReference type="GO" id="GO:0051536">
    <property type="term" value="F:iron-sulfur cluster binding"/>
    <property type="evidence" value="ECO:0007669"/>
    <property type="project" value="UniProtKB-KW"/>
</dbReference>
<dbReference type="AlphaFoldDB" id="A0A6P1ZDW0"/>
<dbReference type="CDD" id="cd03110">
    <property type="entry name" value="SIMIBI_bact_arch"/>
    <property type="match status" value="1"/>
</dbReference>
<evidence type="ECO:0000313" key="6">
    <source>
        <dbReference type="EMBL" id="TVM31691.1"/>
    </source>
</evidence>
<dbReference type="SUPFAM" id="SSF54862">
    <property type="entry name" value="4Fe-4S ferredoxins"/>
    <property type="match status" value="1"/>
</dbReference>
<dbReference type="Proteomes" id="UP000503251">
    <property type="component" value="Chromosome"/>
</dbReference>
<feature type="domain" description="4Fe-4S ferredoxin-type" evidence="4">
    <location>
        <begin position="59"/>
        <end position="88"/>
    </location>
</feature>
<dbReference type="PANTHER" id="PTHR43534">
    <property type="entry name" value="MIND SUPERFAMILY P-LOOP ATPASE CONTAINING AN INSERTED FERREDOXIN DOMAIN"/>
    <property type="match status" value="1"/>
</dbReference>
<dbReference type="SUPFAM" id="SSF52540">
    <property type="entry name" value="P-loop containing nucleoside triphosphate hydrolases"/>
    <property type="match status" value="1"/>
</dbReference>
<accession>A0A6P1ZDW0</accession>
<evidence type="ECO:0000256" key="3">
    <source>
        <dbReference type="ARBA" id="ARBA00023014"/>
    </source>
</evidence>
<evidence type="ECO:0000259" key="4">
    <source>
        <dbReference type="PROSITE" id="PS51379"/>
    </source>
</evidence>
<dbReference type="PROSITE" id="PS00198">
    <property type="entry name" value="4FE4S_FER_1"/>
    <property type="match status" value="1"/>
</dbReference>
<evidence type="ECO:0000313" key="7">
    <source>
        <dbReference type="Proteomes" id="UP000434052"/>
    </source>
</evidence>
<dbReference type="Pfam" id="PF01656">
    <property type="entry name" value="CbiA"/>
    <property type="match status" value="1"/>
</dbReference>
<dbReference type="InterPro" id="IPR002586">
    <property type="entry name" value="CobQ/CobB/MinD/ParA_Nub-bd_dom"/>
</dbReference>
<dbReference type="GO" id="GO:0046872">
    <property type="term" value="F:metal ion binding"/>
    <property type="evidence" value="ECO:0007669"/>
    <property type="project" value="UniProtKB-KW"/>
</dbReference>
<dbReference type="Gene3D" id="3.30.70.20">
    <property type="match status" value="1"/>
</dbReference>
<dbReference type="InterPro" id="IPR017900">
    <property type="entry name" value="4Fe4S_Fe_S_CS"/>
</dbReference>
<keyword evidence="1" id="KW-0479">Metal-binding</keyword>
<evidence type="ECO:0000313" key="8">
    <source>
        <dbReference type="Proteomes" id="UP000503251"/>
    </source>
</evidence>
<dbReference type="Pfam" id="PF00037">
    <property type="entry name" value="Fer4"/>
    <property type="match status" value="2"/>
</dbReference>
<keyword evidence="8" id="KW-1185">Reference proteome</keyword>